<dbReference type="InterPro" id="IPR050615">
    <property type="entry name" value="ATP-dep_DNA_Helicase"/>
</dbReference>
<dbReference type="InterPro" id="IPR001650">
    <property type="entry name" value="Helicase_C-like"/>
</dbReference>
<dbReference type="PANTHER" id="PTHR11274:SF0">
    <property type="entry name" value="GENERAL TRANSCRIPTION AND DNA REPAIR FACTOR IIH HELICASE SUBUNIT XPB"/>
    <property type="match status" value="1"/>
</dbReference>
<evidence type="ECO:0000259" key="5">
    <source>
        <dbReference type="PROSITE" id="PS51192"/>
    </source>
</evidence>
<dbReference type="Gene3D" id="3.40.50.300">
    <property type="entry name" value="P-loop containing nucleotide triphosphate hydrolases"/>
    <property type="match status" value="2"/>
</dbReference>
<evidence type="ECO:0000313" key="8">
    <source>
        <dbReference type="Proteomes" id="UP000216024"/>
    </source>
</evidence>
<comment type="caution">
    <text evidence="7">The sequence shown here is derived from an EMBL/GenBank/DDBJ whole genome shotgun (WGS) entry which is preliminary data.</text>
</comment>
<evidence type="ECO:0000256" key="4">
    <source>
        <dbReference type="ARBA" id="ARBA00022840"/>
    </source>
</evidence>
<evidence type="ECO:0000256" key="3">
    <source>
        <dbReference type="ARBA" id="ARBA00022806"/>
    </source>
</evidence>
<evidence type="ECO:0000256" key="1">
    <source>
        <dbReference type="ARBA" id="ARBA00022741"/>
    </source>
</evidence>
<evidence type="ECO:0000256" key="2">
    <source>
        <dbReference type="ARBA" id="ARBA00022801"/>
    </source>
</evidence>
<dbReference type="GO" id="GO:0005524">
    <property type="term" value="F:ATP binding"/>
    <property type="evidence" value="ECO:0007669"/>
    <property type="project" value="UniProtKB-KW"/>
</dbReference>
<dbReference type="NCBIfam" id="TIGR01764">
    <property type="entry name" value="excise"/>
    <property type="match status" value="1"/>
</dbReference>
<feature type="domain" description="Helicase C-terminal" evidence="6">
    <location>
        <begin position="589"/>
        <end position="735"/>
    </location>
</feature>
<dbReference type="SMART" id="SM00490">
    <property type="entry name" value="HELICc"/>
    <property type="match status" value="1"/>
</dbReference>
<dbReference type="AlphaFoldDB" id="A0A267MRI4"/>
<dbReference type="Pfam" id="PF04851">
    <property type="entry name" value="ResIII"/>
    <property type="match status" value="1"/>
</dbReference>
<dbReference type="EMBL" id="NIBG01000001">
    <property type="protein sequence ID" value="PAB61350.1"/>
    <property type="molecule type" value="Genomic_DNA"/>
</dbReference>
<dbReference type="GO" id="GO:0016787">
    <property type="term" value="F:hydrolase activity"/>
    <property type="evidence" value="ECO:0007669"/>
    <property type="project" value="UniProtKB-KW"/>
</dbReference>
<keyword evidence="4" id="KW-0067">ATP-binding</keyword>
<dbReference type="Pfam" id="PF00271">
    <property type="entry name" value="Helicase_C"/>
    <property type="match status" value="1"/>
</dbReference>
<sequence>MSEETIRRWIRSGELEADSLGRSYRINEDNLRKFLEKKGIKYEHTPLTKFANEMKRTSQGIVSRTVQNLEKSNSLKEKTTFSNENTVNNNLKETKINKTDIKELPKIPLTLNTSDNNVTKEFYEPCLQWAKNYDRAVGYFTSSWMRVNAKGMSVFASNGGKARWIISPIMEPEDIEAIMNSLRLKDGNEYFTNVLKQNVELLKEFLEHDTLNAIAWMVYDGIIEFRFAVPTNNLEGDFHDKFGIFSDDKGNKLSFNGSVNDSYKGTVNYESLKIFQTWKSLGDFVKDDEKRFERLWKNKDPNVAIYKLPKAIEKDIFELRTRKRPYTLTGKFVNPMDKWRHQSEAINTFLEVGNGILEMATGTGKTRTALEIIKTLFVRKKIRNVIITVNGTDLLDQWYRQIIKSTNLNVYRFYSSYKELSGFMLLPTNSVLLVSRNPQFLEETLQKMGNSVLKNSIIVCDEVHGFGSPAIVGKLKGRISGFKYRLGLSATPEREYDEEGNKFITDEIGEVIYKFDTEDAIKRGILCEFEYYPLEFMLTQEDKVKIKKIISTFKIKEEAGEVVDHIQMYTRLAEVKKVSPAKLPAFKDFLDNHLEILNRSIIFVETKEFGIEVQNILIDRFPHYHTYYGEDDRKNLSRFSKGEINCLITSKRISEGIDIQSVNNIILFSADRARLQTIQRTGRCLRINPNNPGKKANVVDFICVDSEQDQESNRISIDVERREWLLKLSQTRREE</sequence>
<dbReference type="InterPro" id="IPR010093">
    <property type="entry name" value="SinI_DNA-bd"/>
</dbReference>
<evidence type="ECO:0000259" key="6">
    <source>
        <dbReference type="PROSITE" id="PS51194"/>
    </source>
</evidence>
<proteinExistence type="predicted"/>
<dbReference type="InterPro" id="IPR014001">
    <property type="entry name" value="Helicase_ATP-bd"/>
</dbReference>
<gene>
    <name evidence="7" type="ORF">CCE28_02670</name>
</gene>
<dbReference type="Pfam" id="PF12728">
    <property type="entry name" value="HTH_17"/>
    <property type="match status" value="1"/>
</dbReference>
<dbReference type="GO" id="GO:0004386">
    <property type="term" value="F:helicase activity"/>
    <property type="evidence" value="ECO:0007669"/>
    <property type="project" value="UniProtKB-KW"/>
</dbReference>
<dbReference type="CDD" id="cd09179">
    <property type="entry name" value="PLDc_N_DEXD_a"/>
    <property type="match status" value="1"/>
</dbReference>
<organism evidence="7 8">
    <name type="scientific">Anaeromicrobium sediminis</name>
    <dbReference type="NCBI Taxonomy" id="1478221"/>
    <lineage>
        <taxon>Bacteria</taxon>
        <taxon>Bacillati</taxon>
        <taxon>Bacillota</taxon>
        <taxon>Clostridia</taxon>
        <taxon>Peptostreptococcales</taxon>
        <taxon>Thermotaleaceae</taxon>
        <taxon>Anaeromicrobium</taxon>
    </lineage>
</organism>
<reference evidence="7 8" key="1">
    <citation type="submission" date="2017-06" db="EMBL/GenBank/DDBJ databases">
        <title>Draft genome sequence of anaerobic fermentative bacterium Anaeromicrobium sediminis DY2726D isolated from West Pacific Ocean sediments.</title>
        <authorList>
            <person name="Zeng X."/>
        </authorList>
    </citation>
    <scope>NUCLEOTIDE SEQUENCE [LARGE SCALE GENOMIC DNA]</scope>
    <source>
        <strain evidence="7 8">DY2726D</strain>
    </source>
</reference>
<accession>A0A267MRI4</accession>
<dbReference type="PROSITE" id="PS51192">
    <property type="entry name" value="HELICASE_ATP_BIND_1"/>
    <property type="match status" value="1"/>
</dbReference>
<dbReference type="InterPro" id="IPR027417">
    <property type="entry name" value="P-loop_NTPase"/>
</dbReference>
<protein>
    <submittedName>
        <fullName evidence="7">Uncharacterized protein</fullName>
    </submittedName>
</protein>
<dbReference type="OrthoDB" id="9802848at2"/>
<keyword evidence="1" id="KW-0547">Nucleotide-binding</keyword>
<keyword evidence="3" id="KW-0347">Helicase</keyword>
<dbReference type="InterPro" id="IPR041657">
    <property type="entry name" value="HTH_17"/>
</dbReference>
<dbReference type="SMART" id="SM00487">
    <property type="entry name" value="DEXDc"/>
    <property type="match status" value="1"/>
</dbReference>
<dbReference type="InterPro" id="IPR006935">
    <property type="entry name" value="Helicase/UvrB_N"/>
</dbReference>
<keyword evidence="2" id="KW-0378">Hydrolase</keyword>
<keyword evidence="8" id="KW-1185">Reference proteome</keyword>
<dbReference type="PROSITE" id="PS51194">
    <property type="entry name" value="HELICASE_CTER"/>
    <property type="match status" value="1"/>
</dbReference>
<feature type="domain" description="Helicase ATP-binding" evidence="5">
    <location>
        <begin position="346"/>
        <end position="510"/>
    </location>
</feature>
<dbReference type="GO" id="GO:0003677">
    <property type="term" value="F:DNA binding"/>
    <property type="evidence" value="ECO:0007669"/>
    <property type="project" value="InterPro"/>
</dbReference>
<dbReference type="PANTHER" id="PTHR11274">
    <property type="entry name" value="RAD25/XP-B DNA REPAIR HELICASE"/>
    <property type="match status" value="1"/>
</dbReference>
<dbReference type="Proteomes" id="UP000216024">
    <property type="component" value="Unassembled WGS sequence"/>
</dbReference>
<dbReference type="SUPFAM" id="SSF52540">
    <property type="entry name" value="P-loop containing nucleoside triphosphate hydrolases"/>
    <property type="match status" value="1"/>
</dbReference>
<name>A0A267MRI4_9FIRM</name>
<evidence type="ECO:0000313" key="7">
    <source>
        <dbReference type="EMBL" id="PAB61350.1"/>
    </source>
</evidence>